<comment type="caution">
    <text evidence="1">The sequence shown here is derived from an EMBL/GenBank/DDBJ whole genome shotgun (WGS) entry which is preliminary data.</text>
</comment>
<proteinExistence type="predicted"/>
<evidence type="ECO:0008006" key="3">
    <source>
        <dbReference type="Google" id="ProtNLM"/>
    </source>
</evidence>
<dbReference type="Proteomes" id="UP001056693">
    <property type="component" value="Unassembled WGS sequence"/>
</dbReference>
<protein>
    <recommendedName>
        <fullName evidence="3">Lipoprotein</fullName>
    </recommendedName>
</protein>
<accession>A0ABT0NH41</accession>
<organism evidence="1 2">
    <name type="scientific">Ruminococcus bromii</name>
    <dbReference type="NCBI Taxonomy" id="40518"/>
    <lineage>
        <taxon>Bacteria</taxon>
        <taxon>Bacillati</taxon>
        <taxon>Bacillota</taxon>
        <taxon>Clostridia</taxon>
        <taxon>Eubacteriales</taxon>
        <taxon>Oscillospiraceae</taxon>
        <taxon>Ruminococcus</taxon>
    </lineage>
</organism>
<reference evidence="1 2" key="1">
    <citation type="submission" date="2019-03" db="EMBL/GenBank/DDBJ databases">
        <authorList>
            <person name="Molinero N."/>
            <person name="Sanchez B."/>
            <person name="Walker A."/>
            <person name="Duncan S."/>
            <person name="Delgado S."/>
            <person name="Margolles A."/>
        </authorList>
    </citation>
    <scope>NUCLEOTIDE SEQUENCE [LARGE SCALE GENOMIC DNA]</scope>
    <source>
        <strain evidence="1 2">IPLA60002</strain>
    </source>
</reference>
<dbReference type="PROSITE" id="PS51257">
    <property type="entry name" value="PROKAR_LIPOPROTEIN"/>
    <property type="match status" value="1"/>
</dbReference>
<gene>
    <name evidence="1" type="ORF">E2N93_05625</name>
</gene>
<dbReference type="RefSeq" id="WP_249376520.1">
    <property type="nucleotide sequence ID" value="NZ_SNUZ01000007.1"/>
</dbReference>
<keyword evidence="2" id="KW-1185">Reference proteome</keyword>
<sequence length="152" mass="18119">MKLTKKLLLLQFSVMLIFIFSACNYESGVMKTLPKYSGCEKYSYGARDFVDYHKYYYVNNNDISESIKSNDNFQKVTNENTDSIKNCIEYFSGRINNSTDDMRNNYDFLENQINVDDYFCFISKDKSNPLNNFNLYYFDKETQILYYFHSDV</sequence>
<dbReference type="EMBL" id="SNUZ01000007">
    <property type="protein sequence ID" value="MCL3787491.1"/>
    <property type="molecule type" value="Genomic_DNA"/>
</dbReference>
<evidence type="ECO:0000313" key="1">
    <source>
        <dbReference type="EMBL" id="MCL3787491.1"/>
    </source>
</evidence>
<name>A0ABT0NH41_9FIRM</name>
<evidence type="ECO:0000313" key="2">
    <source>
        <dbReference type="Proteomes" id="UP001056693"/>
    </source>
</evidence>